<reference evidence="1 2" key="1">
    <citation type="submission" date="2018-02" db="EMBL/GenBank/DDBJ databases">
        <authorList>
            <person name="Aull H.G."/>
            <person name="Garlena R.A."/>
            <person name="Russell D.A."/>
            <person name="Pop W.H."/>
            <person name="Jacobs-Sera D."/>
            <person name="Hatfull G.F."/>
        </authorList>
    </citation>
    <scope>NUCLEOTIDE SEQUENCE [LARGE SCALE GENOMIC DNA]</scope>
</reference>
<sequence length="153" mass="16817">MGSLYMTFLQGIVDAKPKLLRMHKAPGDLGGVGNSYRIVENMMSSPESEDPAAFINDALVVNYDAEPYQALIYGQIQWTGGSAPQVNCRIRRNGSDLVTGGTTTNSSSYAYASTTQMVYPGESFELWWRGEGSFFIRPTLKAGVNTFLQIEPM</sequence>
<organism evidence="1 2">
    <name type="scientific">Gordonia phage Gravy</name>
    <dbReference type="NCBI Taxonomy" id="2094133"/>
    <lineage>
        <taxon>Viruses</taxon>
        <taxon>Duplodnaviria</taxon>
        <taxon>Heunggongvirae</taxon>
        <taxon>Uroviricota</taxon>
        <taxon>Caudoviricetes</taxon>
        <taxon>Deejayvirinae</taxon>
        <taxon>Tanisvirus</taxon>
        <taxon>Tanisvirus tanis</taxon>
    </lineage>
</organism>
<gene>
    <name evidence="1" type="primary">6</name>
    <name evidence="1" type="ORF">PBI_GRAVY_6</name>
</gene>
<dbReference type="EMBL" id="MG962368">
    <property type="protein sequence ID" value="AVO25247.1"/>
    <property type="molecule type" value="Genomic_DNA"/>
</dbReference>
<accession>A0A2P1JY08</accession>
<proteinExistence type="predicted"/>
<evidence type="ECO:0000313" key="2">
    <source>
        <dbReference type="Proteomes" id="UP000240261"/>
    </source>
</evidence>
<name>A0A2P1JY08_9CAUD</name>
<evidence type="ECO:0000313" key="1">
    <source>
        <dbReference type="EMBL" id="AVO25247.1"/>
    </source>
</evidence>
<dbReference type="Proteomes" id="UP000240261">
    <property type="component" value="Segment"/>
</dbReference>
<protein>
    <submittedName>
        <fullName evidence="1">Uncharacterized protein</fullName>
    </submittedName>
</protein>